<dbReference type="GO" id="GO:0003700">
    <property type="term" value="F:DNA-binding transcription factor activity"/>
    <property type="evidence" value="ECO:0007669"/>
    <property type="project" value="InterPro"/>
</dbReference>
<dbReference type="InterPro" id="IPR036390">
    <property type="entry name" value="WH_DNA-bd_sf"/>
</dbReference>
<protein>
    <submittedName>
        <fullName evidence="5">DeoR/GlpR transcriptional regulator</fullName>
    </submittedName>
</protein>
<keyword evidence="1" id="KW-0805">Transcription regulation</keyword>
<proteinExistence type="predicted"/>
<dbReference type="AlphaFoldDB" id="A0A7V7PTC3"/>
<dbReference type="Gene3D" id="3.40.50.1360">
    <property type="match status" value="1"/>
</dbReference>
<feature type="domain" description="HTH deoR-type" evidence="4">
    <location>
        <begin position="2"/>
        <end position="57"/>
    </location>
</feature>
<evidence type="ECO:0000256" key="3">
    <source>
        <dbReference type="ARBA" id="ARBA00023163"/>
    </source>
</evidence>
<organism evidence="5 6">
    <name type="scientific">Plantimonas leprariae</name>
    <dbReference type="NCBI Taxonomy" id="2615207"/>
    <lineage>
        <taxon>Bacteria</taxon>
        <taxon>Pseudomonadati</taxon>
        <taxon>Pseudomonadota</taxon>
        <taxon>Alphaproteobacteria</taxon>
        <taxon>Hyphomicrobiales</taxon>
        <taxon>Aurantimonadaceae</taxon>
        <taxon>Plantimonas</taxon>
    </lineage>
</organism>
<dbReference type="InterPro" id="IPR001034">
    <property type="entry name" value="DeoR_HTH"/>
</dbReference>
<gene>
    <name evidence="5" type="ORF">F6X38_02340</name>
</gene>
<evidence type="ECO:0000256" key="1">
    <source>
        <dbReference type="ARBA" id="ARBA00023015"/>
    </source>
</evidence>
<dbReference type="Pfam" id="PF00455">
    <property type="entry name" value="DeoRC"/>
    <property type="match status" value="1"/>
</dbReference>
<reference evidence="5 6" key="1">
    <citation type="submission" date="2019-09" db="EMBL/GenBank/DDBJ databases">
        <title>YIM 132180 draft genome.</title>
        <authorList>
            <person name="Zhang K."/>
        </authorList>
    </citation>
    <scope>NUCLEOTIDE SEQUENCE [LARGE SCALE GENOMIC DNA]</scope>
    <source>
        <strain evidence="5 6">YIM 132180</strain>
    </source>
</reference>
<sequence>MKLDRLTAIRSHLYTHGPTSIGDLATAVGASLATVRRDLQSLEESGVVDRVHGGAKIAEGSTVEVDFGTREHRSLAAKRAIAVAAYSLLEPHMAVFLDAGTTVLQVARLLRMEPMPLSVFTNGLKVAQELYDVPKLKVFVLGGHLRYENASLIGPQAEAMLQTLWFDTLLLGASAVTADGVLCSIDGSEASLNGKMLARSTRQVLLADSRKFGTTATFAVGPIPAGATIVSDAGLSAEWRQRIRDWKADLYIAVAAEGAA</sequence>
<dbReference type="InterPro" id="IPR036388">
    <property type="entry name" value="WH-like_DNA-bd_sf"/>
</dbReference>
<dbReference type="SMART" id="SM00420">
    <property type="entry name" value="HTH_DEOR"/>
    <property type="match status" value="1"/>
</dbReference>
<dbReference type="GO" id="GO:0003677">
    <property type="term" value="F:DNA binding"/>
    <property type="evidence" value="ECO:0007669"/>
    <property type="project" value="UniProtKB-KW"/>
</dbReference>
<dbReference type="Pfam" id="PF08220">
    <property type="entry name" value="HTH_DeoR"/>
    <property type="match status" value="1"/>
</dbReference>
<dbReference type="InterPro" id="IPR050313">
    <property type="entry name" value="Carb_Metab_HTH_regulators"/>
</dbReference>
<accession>A0A7V7PTC3</accession>
<dbReference type="PROSITE" id="PS51000">
    <property type="entry name" value="HTH_DEOR_2"/>
    <property type="match status" value="1"/>
</dbReference>
<dbReference type="PRINTS" id="PR00037">
    <property type="entry name" value="HTHLACR"/>
</dbReference>
<name>A0A7V7PTC3_9HYPH</name>
<keyword evidence="3" id="KW-0804">Transcription</keyword>
<evidence type="ECO:0000256" key="2">
    <source>
        <dbReference type="ARBA" id="ARBA00023125"/>
    </source>
</evidence>
<keyword evidence="6" id="KW-1185">Reference proteome</keyword>
<dbReference type="PANTHER" id="PTHR30363:SF44">
    <property type="entry name" value="AGA OPERON TRANSCRIPTIONAL REPRESSOR-RELATED"/>
    <property type="match status" value="1"/>
</dbReference>
<evidence type="ECO:0000313" key="5">
    <source>
        <dbReference type="EMBL" id="KAB0682940.1"/>
    </source>
</evidence>
<comment type="caution">
    <text evidence="5">The sequence shown here is derived from an EMBL/GenBank/DDBJ whole genome shotgun (WGS) entry which is preliminary data.</text>
</comment>
<dbReference type="SUPFAM" id="SSF100950">
    <property type="entry name" value="NagB/RpiA/CoA transferase-like"/>
    <property type="match status" value="1"/>
</dbReference>
<evidence type="ECO:0000259" key="4">
    <source>
        <dbReference type="PROSITE" id="PS51000"/>
    </source>
</evidence>
<dbReference type="SUPFAM" id="SSF46785">
    <property type="entry name" value="Winged helix' DNA-binding domain"/>
    <property type="match status" value="1"/>
</dbReference>
<dbReference type="RefSeq" id="WP_150967913.1">
    <property type="nucleotide sequence ID" value="NZ_VZDO01000001.1"/>
</dbReference>
<dbReference type="SMART" id="SM01134">
    <property type="entry name" value="DeoRC"/>
    <property type="match status" value="1"/>
</dbReference>
<dbReference type="Gene3D" id="1.10.10.10">
    <property type="entry name" value="Winged helix-like DNA-binding domain superfamily/Winged helix DNA-binding domain"/>
    <property type="match status" value="1"/>
</dbReference>
<keyword evidence="2" id="KW-0238">DNA-binding</keyword>
<dbReference type="InterPro" id="IPR037171">
    <property type="entry name" value="NagB/RpiA_transferase-like"/>
</dbReference>
<dbReference type="InterPro" id="IPR018356">
    <property type="entry name" value="Tscrpt_reg_HTH_DeoR_CS"/>
</dbReference>
<dbReference type="PANTHER" id="PTHR30363">
    <property type="entry name" value="HTH-TYPE TRANSCRIPTIONAL REGULATOR SRLR-RELATED"/>
    <property type="match status" value="1"/>
</dbReference>
<dbReference type="Proteomes" id="UP000432089">
    <property type="component" value="Unassembled WGS sequence"/>
</dbReference>
<evidence type="ECO:0000313" key="6">
    <source>
        <dbReference type="Proteomes" id="UP000432089"/>
    </source>
</evidence>
<dbReference type="InterPro" id="IPR014036">
    <property type="entry name" value="DeoR-like_C"/>
</dbReference>
<dbReference type="PROSITE" id="PS00894">
    <property type="entry name" value="HTH_DEOR_1"/>
    <property type="match status" value="1"/>
</dbReference>
<dbReference type="EMBL" id="VZDO01000001">
    <property type="protein sequence ID" value="KAB0682940.1"/>
    <property type="molecule type" value="Genomic_DNA"/>
</dbReference>